<dbReference type="Proteomes" id="UP000186040">
    <property type="component" value="Unassembled WGS sequence"/>
</dbReference>
<dbReference type="Pfam" id="PF13581">
    <property type="entry name" value="HATPase_c_2"/>
    <property type="match status" value="1"/>
</dbReference>
<comment type="caution">
    <text evidence="3">The sequence shown here is derived from an EMBL/GenBank/DDBJ whole genome shotgun (WGS) entry which is preliminary data.</text>
</comment>
<keyword evidence="1" id="KW-0808">Transferase</keyword>
<evidence type="ECO:0000313" key="4">
    <source>
        <dbReference type="Proteomes" id="UP000186040"/>
    </source>
</evidence>
<gene>
    <name evidence="3" type="ORF">BJP25_14230</name>
</gene>
<dbReference type="InterPro" id="IPR003594">
    <property type="entry name" value="HATPase_dom"/>
</dbReference>
<sequence length="138" mass="14563">MTDTPATRAPARFTAEIAARSGELAAVRDDLRSWLRSRDASPDLVVDVLLVVDEAMTNSVEHGYRGGVPGPVRVSAELGATALLVVVSDDGCWRPPRPAPDSTRGRGLEIMRAVASAVRLDTSRGTTVSLTIPLDGVS</sequence>
<dbReference type="STRING" id="1193682.BJP25_14230"/>
<dbReference type="InterPro" id="IPR036890">
    <property type="entry name" value="HATPase_C_sf"/>
</dbReference>
<organism evidence="3 4">
    <name type="scientific">Actinokineospora bangkokensis</name>
    <dbReference type="NCBI Taxonomy" id="1193682"/>
    <lineage>
        <taxon>Bacteria</taxon>
        <taxon>Bacillati</taxon>
        <taxon>Actinomycetota</taxon>
        <taxon>Actinomycetes</taxon>
        <taxon>Pseudonocardiales</taxon>
        <taxon>Pseudonocardiaceae</taxon>
        <taxon>Actinokineospora</taxon>
    </lineage>
</organism>
<dbReference type="PANTHER" id="PTHR35526">
    <property type="entry name" value="ANTI-SIGMA-F FACTOR RSBW-RELATED"/>
    <property type="match status" value="1"/>
</dbReference>
<keyword evidence="1" id="KW-0418">Kinase</keyword>
<evidence type="ECO:0000256" key="1">
    <source>
        <dbReference type="ARBA" id="ARBA00022527"/>
    </source>
</evidence>
<accession>A0A1Q9LN85</accession>
<evidence type="ECO:0000313" key="3">
    <source>
        <dbReference type="EMBL" id="OLR93463.1"/>
    </source>
</evidence>
<evidence type="ECO:0000259" key="2">
    <source>
        <dbReference type="Pfam" id="PF13581"/>
    </source>
</evidence>
<dbReference type="InterPro" id="IPR050267">
    <property type="entry name" value="Anti-sigma-factor_SerPK"/>
</dbReference>
<protein>
    <recommendedName>
        <fullName evidence="2">Histidine kinase/HSP90-like ATPase domain-containing protein</fullName>
    </recommendedName>
</protein>
<dbReference type="GO" id="GO:0004674">
    <property type="term" value="F:protein serine/threonine kinase activity"/>
    <property type="evidence" value="ECO:0007669"/>
    <property type="project" value="UniProtKB-KW"/>
</dbReference>
<dbReference type="RefSeq" id="WP_075974358.1">
    <property type="nucleotide sequence ID" value="NZ_MKQR01000009.1"/>
</dbReference>
<keyword evidence="1" id="KW-0723">Serine/threonine-protein kinase</keyword>
<proteinExistence type="predicted"/>
<feature type="domain" description="Histidine kinase/HSP90-like ATPase" evidence="2">
    <location>
        <begin position="18"/>
        <end position="131"/>
    </location>
</feature>
<name>A0A1Q9LN85_9PSEU</name>
<keyword evidence="4" id="KW-1185">Reference proteome</keyword>
<dbReference type="OrthoDB" id="5184914at2"/>
<dbReference type="CDD" id="cd16936">
    <property type="entry name" value="HATPase_RsbW-like"/>
    <property type="match status" value="1"/>
</dbReference>
<dbReference type="SUPFAM" id="SSF55874">
    <property type="entry name" value="ATPase domain of HSP90 chaperone/DNA topoisomerase II/histidine kinase"/>
    <property type="match status" value="1"/>
</dbReference>
<dbReference type="EMBL" id="MKQR01000009">
    <property type="protein sequence ID" value="OLR93463.1"/>
    <property type="molecule type" value="Genomic_DNA"/>
</dbReference>
<dbReference type="Gene3D" id="3.30.565.10">
    <property type="entry name" value="Histidine kinase-like ATPase, C-terminal domain"/>
    <property type="match status" value="1"/>
</dbReference>
<dbReference type="PANTHER" id="PTHR35526:SF3">
    <property type="entry name" value="ANTI-SIGMA-F FACTOR RSBW"/>
    <property type="match status" value="1"/>
</dbReference>
<dbReference type="AlphaFoldDB" id="A0A1Q9LN85"/>
<reference evidence="3 4" key="1">
    <citation type="submission" date="2016-10" db="EMBL/GenBank/DDBJ databases">
        <title>The Draft Genome Sequence of Actinokineospora bangkokensis 44EHWT reveals the biosynthetic pathway of antifungal compounds Thailandins with unusual extender unit butylmalonyl-CoA.</title>
        <authorList>
            <person name="Greule A."/>
            <person name="Intra B."/>
            <person name="Flemming S."/>
            <person name="Rommel M.G."/>
            <person name="Panbangred W."/>
            <person name="Bechthold A."/>
        </authorList>
    </citation>
    <scope>NUCLEOTIDE SEQUENCE [LARGE SCALE GENOMIC DNA]</scope>
    <source>
        <strain evidence="3 4">44EHW</strain>
    </source>
</reference>